<evidence type="ECO:0008006" key="3">
    <source>
        <dbReference type="Google" id="ProtNLM"/>
    </source>
</evidence>
<gene>
    <name evidence="1" type="ORF">Q7A36_26855</name>
</gene>
<dbReference type="Proteomes" id="UP001243009">
    <property type="component" value="Unassembled WGS sequence"/>
</dbReference>
<evidence type="ECO:0000313" key="2">
    <source>
        <dbReference type="Proteomes" id="UP001243009"/>
    </source>
</evidence>
<organism evidence="1 2">
    <name type="scientific">Paracraurococcus lichenis</name>
    <dbReference type="NCBI Taxonomy" id="3064888"/>
    <lineage>
        <taxon>Bacteria</taxon>
        <taxon>Pseudomonadati</taxon>
        <taxon>Pseudomonadota</taxon>
        <taxon>Alphaproteobacteria</taxon>
        <taxon>Acetobacterales</taxon>
        <taxon>Roseomonadaceae</taxon>
        <taxon>Paracraurococcus</taxon>
    </lineage>
</organism>
<keyword evidence="2" id="KW-1185">Reference proteome</keyword>
<reference evidence="1 2" key="1">
    <citation type="submission" date="2023-08" db="EMBL/GenBank/DDBJ databases">
        <title>The draft genome sequence of Paracraurococcus sp. LOR1-02.</title>
        <authorList>
            <person name="Kingkaew E."/>
            <person name="Tanasupawat S."/>
        </authorList>
    </citation>
    <scope>NUCLEOTIDE SEQUENCE [LARGE SCALE GENOMIC DNA]</scope>
    <source>
        <strain evidence="1 2">LOR1-02</strain>
    </source>
</reference>
<name>A0ABT9E729_9PROT</name>
<comment type="caution">
    <text evidence="1">The sequence shown here is derived from an EMBL/GenBank/DDBJ whole genome shotgun (WGS) entry which is preliminary data.</text>
</comment>
<sequence>MALKIKYVEQAVFAFWTLDDMIRKFHRNRRAYDQLSWHKAVLPYSYKSGTPERRQAARDMRTVQRALIKWHHTGDHSLPEGLAPQEREGFVAFINHMALAVYADHVMTNDPNRYCRCTHFEHDQCDHTEAERRLKASYELLQAWRRGESVLLLKLAA</sequence>
<protein>
    <recommendedName>
        <fullName evidence="3">SWIM-type domain-containing protein</fullName>
    </recommendedName>
</protein>
<accession>A0ABT9E729</accession>
<dbReference type="EMBL" id="JAUTWS010000038">
    <property type="protein sequence ID" value="MDO9711992.1"/>
    <property type="molecule type" value="Genomic_DNA"/>
</dbReference>
<proteinExistence type="predicted"/>
<dbReference type="RefSeq" id="WP_305106848.1">
    <property type="nucleotide sequence ID" value="NZ_JAUTWS010000038.1"/>
</dbReference>
<evidence type="ECO:0000313" key="1">
    <source>
        <dbReference type="EMBL" id="MDO9711992.1"/>
    </source>
</evidence>